<keyword evidence="3" id="KW-0808">Transferase</keyword>
<dbReference type="CDD" id="cd00038">
    <property type="entry name" value="CAP_ED"/>
    <property type="match status" value="6"/>
</dbReference>
<evidence type="ECO:0000256" key="1">
    <source>
        <dbReference type="SAM" id="MobiDB-lite"/>
    </source>
</evidence>
<dbReference type="VEuPathDB" id="TriTrypDB:BSAL_19590"/>
<evidence type="ECO:0000259" key="2">
    <source>
        <dbReference type="PROSITE" id="PS50042"/>
    </source>
</evidence>
<feature type="region of interest" description="Disordered" evidence="1">
    <location>
        <begin position="717"/>
        <end position="746"/>
    </location>
</feature>
<dbReference type="SUPFAM" id="SSF51206">
    <property type="entry name" value="cAMP-binding domain-like"/>
    <property type="match status" value="6"/>
</dbReference>
<feature type="region of interest" description="Disordered" evidence="1">
    <location>
        <begin position="414"/>
        <end position="439"/>
    </location>
</feature>
<feature type="domain" description="Cyclic nucleotide-binding" evidence="2">
    <location>
        <begin position="786"/>
        <end position="907"/>
    </location>
</feature>
<dbReference type="Pfam" id="PF00027">
    <property type="entry name" value="cNMP_binding"/>
    <property type="match status" value="6"/>
</dbReference>
<dbReference type="GO" id="GO:0034236">
    <property type="term" value="F:protein kinase A catalytic subunit binding"/>
    <property type="evidence" value="ECO:0007669"/>
    <property type="project" value="TreeGrafter"/>
</dbReference>
<feature type="region of interest" description="Disordered" evidence="1">
    <location>
        <begin position="1"/>
        <end position="28"/>
    </location>
</feature>
<name>A0A0S4JCP9_BODSA</name>
<dbReference type="PROSITE" id="PS50042">
    <property type="entry name" value="CNMP_BINDING_3"/>
    <property type="match status" value="6"/>
</dbReference>
<keyword evidence="4" id="KW-1185">Reference proteome</keyword>
<protein>
    <submittedName>
        <fullName evidence="3">Protein kinase A regulatory subunit, putative</fullName>
    </submittedName>
</protein>
<evidence type="ECO:0000313" key="4">
    <source>
        <dbReference type="Proteomes" id="UP000051952"/>
    </source>
</evidence>
<dbReference type="GO" id="GO:0030552">
    <property type="term" value="F:cAMP binding"/>
    <property type="evidence" value="ECO:0007669"/>
    <property type="project" value="TreeGrafter"/>
</dbReference>
<proteinExistence type="predicted"/>
<dbReference type="SMART" id="SM00100">
    <property type="entry name" value="cNMP"/>
    <property type="match status" value="6"/>
</dbReference>
<dbReference type="PANTHER" id="PTHR11635">
    <property type="entry name" value="CAMP-DEPENDENT PROTEIN KINASE REGULATORY CHAIN"/>
    <property type="match status" value="1"/>
</dbReference>
<dbReference type="OrthoDB" id="417078at2759"/>
<dbReference type="EMBL" id="CYKH01001710">
    <property type="protein sequence ID" value="CUG89153.1"/>
    <property type="molecule type" value="Genomic_DNA"/>
</dbReference>
<dbReference type="PANTHER" id="PTHR11635:SF152">
    <property type="entry name" value="CAMP-DEPENDENT PROTEIN KINASE TYPE I REGULATORY SUBUNIT-RELATED"/>
    <property type="match status" value="1"/>
</dbReference>
<organism evidence="3 4">
    <name type="scientific">Bodo saltans</name>
    <name type="common">Flagellated protozoan</name>
    <dbReference type="NCBI Taxonomy" id="75058"/>
    <lineage>
        <taxon>Eukaryota</taxon>
        <taxon>Discoba</taxon>
        <taxon>Euglenozoa</taxon>
        <taxon>Kinetoplastea</taxon>
        <taxon>Metakinetoplastina</taxon>
        <taxon>Eubodonida</taxon>
        <taxon>Bodonidae</taxon>
        <taxon>Bodo</taxon>
    </lineage>
</organism>
<dbReference type="GO" id="GO:0005829">
    <property type="term" value="C:cytosol"/>
    <property type="evidence" value="ECO:0007669"/>
    <property type="project" value="TreeGrafter"/>
</dbReference>
<evidence type="ECO:0000313" key="3">
    <source>
        <dbReference type="EMBL" id="CUG89153.1"/>
    </source>
</evidence>
<feature type="domain" description="Cyclic nucleotide-binding" evidence="2">
    <location>
        <begin position="577"/>
        <end position="701"/>
    </location>
</feature>
<gene>
    <name evidence="3" type="ORF">BSAL_19590</name>
</gene>
<dbReference type="InterPro" id="IPR014710">
    <property type="entry name" value="RmlC-like_jellyroll"/>
</dbReference>
<keyword evidence="3" id="KW-0418">Kinase</keyword>
<reference evidence="4" key="1">
    <citation type="submission" date="2015-09" db="EMBL/GenBank/DDBJ databases">
        <authorList>
            <consortium name="Pathogen Informatics"/>
        </authorList>
    </citation>
    <scope>NUCLEOTIDE SEQUENCE [LARGE SCALE GENOMIC DNA]</scope>
    <source>
        <strain evidence="4">Lake Konstanz</strain>
    </source>
</reference>
<feature type="domain" description="Cyclic nucleotide-binding" evidence="2">
    <location>
        <begin position="235"/>
        <end position="356"/>
    </location>
</feature>
<feature type="domain" description="Cyclic nucleotide-binding" evidence="2">
    <location>
        <begin position="458"/>
        <end position="574"/>
    </location>
</feature>
<dbReference type="GO" id="GO:0005952">
    <property type="term" value="C:cAMP-dependent protein kinase complex"/>
    <property type="evidence" value="ECO:0007669"/>
    <property type="project" value="InterPro"/>
</dbReference>
<feature type="domain" description="Cyclic nucleotide-binding" evidence="2">
    <location>
        <begin position="910"/>
        <end position="1018"/>
    </location>
</feature>
<dbReference type="GO" id="GO:0016301">
    <property type="term" value="F:kinase activity"/>
    <property type="evidence" value="ECO:0007669"/>
    <property type="project" value="UniProtKB-KW"/>
</dbReference>
<feature type="domain" description="Cyclic nucleotide-binding" evidence="2">
    <location>
        <begin position="114"/>
        <end position="232"/>
    </location>
</feature>
<accession>A0A0S4JCP9</accession>
<dbReference type="AlphaFoldDB" id="A0A0S4JCP9"/>
<dbReference type="Gene3D" id="2.60.120.10">
    <property type="entry name" value="Jelly Rolls"/>
    <property type="match status" value="6"/>
</dbReference>
<dbReference type="Proteomes" id="UP000051952">
    <property type="component" value="Unassembled WGS sequence"/>
</dbReference>
<dbReference type="PRINTS" id="PR00103">
    <property type="entry name" value="CAMPKINASE"/>
</dbReference>
<dbReference type="InterPro" id="IPR000595">
    <property type="entry name" value="cNMP-bd_dom"/>
</dbReference>
<sequence>MGCGASHPQGDPVINGIGPRAQAGGSEESEIPMDFGAFAFGDNTDARVLGENDADVAAAPERTRAKSLNANTRREGVSADPILPDEAEKFVPRVIPKANDVINQMTKVVKGNPLFAALDTEDLRIVVDAMEEEVFAAGENILVEGKPSTDKFYFIRHGKVDIVKEKEGYICSFTDGQTFGEMELMFLSAGCAASVVASGPVSTFSIDRDTYRHIVMMVSIKKRKQHTQYLQQVPFLQHMNTYELTNLADALETRYFKPNEVLIPFGSEGEFMYFITSGEVKVVGRDKSTGEKVEVCTFAAGEVIGELEFIHNHKCVADVIAVGEVKACRLHRAHFEGCMGPVKDMLIENADNNEKFAYYNQVAHDDGTGNRFVSFTFGDTNAEEGGAFQTGFANAFGGDEEDENNDAADAVKTATTRKKRGGVSDDVMEEDKDWKPPVHAKSQEERALLHEVLAENPLLKSLEPHDFETVISAMEKHKYADGVNILEQGSDAGSHYHIIEDGTVEIIRDGKLIVTFSRGQGFGEMELMYIQPCVATVKARGVVTTWALDRTTYKRLIMQVSVKRRNLYTELLGGVDFLERMSEYEKGTLADALTPVSFKKGESIIRRGERNEWMYIIVSGQVEVLGAPEGAHSDDMSIAATRHICFLERGACVGELEFLNQHLAVANCTAFDDVRACTLHRDHFELCMGPIMDVLRKTVRQDKYEYYNQQLEDLHAHGQHGGRDQNGVLAPHPPGGSPAPRAGNRRQRVAVSAEAVEDLDDFVPPSIPKASDQLAILTTTVRRCPLFSGLTEQDRDVVIGALEPISYPEGHHIFDQGQVPEESHWFIVAKGAVEQIYDETTVVAHFEAGQSFGEIELMYTTPALVTTRVCSSSGPLEAFRLDRKTYRKIVMGVAEQRRKVYRELLTGVPFAEDMTEQQHVVLADALTPIHFAPGDNMIRIGEQNEWMYIIVDGVVEVYGNDGAKVCDLRRGEMVGELEFLNKHAAVANCISKTHVQACKLHREHFEMCLGPCSDFIKKTLAKPKYSYYNMQRARDAK</sequence>
<dbReference type="GO" id="GO:0004862">
    <property type="term" value="F:cAMP-dependent protein kinase inhibitor activity"/>
    <property type="evidence" value="ECO:0007669"/>
    <property type="project" value="TreeGrafter"/>
</dbReference>
<dbReference type="InterPro" id="IPR018490">
    <property type="entry name" value="cNMP-bd_dom_sf"/>
</dbReference>
<dbReference type="InterPro" id="IPR050503">
    <property type="entry name" value="cAMP-dep_PK_reg_su-like"/>
</dbReference>